<evidence type="ECO:0000256" key="5">
    <source>
        <dbReference type="ARBA" id="ARBA00023054"/>
    </source>
</evidence>
<proteinExistence type="inferred from homology"/>
<evidence type="ECO:0000313" key="12">
    <source>
        <dbReference type="Proteomes" id="UP000189705"/>
    </source>
</evidence>
<keyword evidence="12" id="KW-1185">Reference proteome</keyword>
<evidence type="ECO:0000256" key="8">
    <source>
        <dbReference type="ARBA" id="ARBA00023273"/>
    </source>
</evidence>
<accession>A0A3Q0HG01</accession>
<name>A0A3Q0HG01_ALLSI</name>
<dbReference type="PANTHER" id="PTHR14517:SF11">
    <property type="entry name" value="RIB43A-LIKE WITH COILED-COILS PROTEIN 1"/>
    <property type="match status" value="1"/>
</dbReference>
<evidence type="ECO:0000256" key="11">
    <source>
        <dbReference type="SAM" id="MobiDB-lite"/>
    </source>
</evidence>
<keyword evidence="8" id="KW-0966">Cell projection</keyword>
<dbReference type="KEGG" id="asn:112551660"/>
<evidence type="ECO:0000256" key="4">
    <source>
        <dbReference type="ARBA" id="ARBA00022846"/>
    </source>
</evidence>
<evidence type="ECO:0000313" key="13">
    <source>
        <dbReference type="RefSeq" id="XP_025069433.1"/>
    </source>
</evidence>
<keyword evidence="4" id="KW-0282">Flagellum</keyword>
<keyword evidence="7" id="KW-0206">Cytoskeleton</keyword>
<dbReference type="Pfam" id="PF05914">
    <property type="entry name" value="RIB43A"/>
    <property type="match status" value="1"/>
</dbReference>
<keyword evidence="6" id="KW-0969">Cilium</keyword>
<dbReference type="RefSeq" id="XP_025069433.1">
    <property type="nucleotide sequence ID" value="XM_025213648.1"/>
</dbReference>
<evidence type="ECO:0000256" key="7">
    <source>
        <dbReference type="ARBA" id="ARBA00023212"/>
    </source>
</evidence>
<reference evidence="13" key="1">
    <citation type="submission" date="2025-08" db="UniProtKB">
        <authorList>
            <consortium name="RefSeq"/>
        </authorList>
    </citation>
    <scope>IDENTIFICATION</scope>
</reference>
<keyword evidence="3" id="KW-0963">Cytoplasm</keyword>
<dbReference type="AlphaFoldDB" id="A0A3Q0HG01"/>
<dbReference type="InterPro" id="IPR008805">
    <property type="entry name" value="RIB43A"/>
</dbReference>
<feature type="compositionally biased region" description="Basic and acidic residues" evidence="11">
    <location>
        <begin position="85"/>
        <end position="110"/>
    </location>
</feature>
<feature type="region of interest" description="Disordered" evidence="11">
    <location>
        <begin position="61"/>
        <end position="126"/>
    </location>
</feature>
<evidence type="ECO:0000256" key="2">
    <source>
        <dbReference type="ARBA" id="ARBA00006875"/>
    </source>
</evidence>
<comment type="similarity">
    <text evidence="2">Belongs to the RIB43A family.</text>
</comment>
<evidence type="ECO:0000256" key="6">
    <source>
        <dbReference type="ARBA" id="ARBA00023069"/>
    </source>
</evidence>
<evidence type="ECO:0000256" key="10">
    <source>
        <dbReference type="ARBA" id="ARBA00046435"/>
    </source>
</evidence>
<sequence>MEALQPQVAERKLREETEKCREEAFDVVHLQGAQVAQILEVKKQEQAWGLCQALEATWAQQQAQDQAAELEDQGPPGPASLQCFKGEDPEVVVRRQEQQNEQHRVLDQQRETQNQAQAERDSISDW</sequence>
<evidence type="ECO:0000256" key="3">
    <source>
        <dbReference type="ARBA" id="ARBA00022490"/>
    </source>
</evidence>
<dbReference type="PANTHER" id="PTHR14517">
    <property type="entry name" value="RIB43A-RELATED"/>
    <property type="match status" value="1"/>
</dbReference>
<comment type="subunit">
    <text evidence="10">Microtubule inner protein component of sperm flagellar doublet microtubules.</text>
</comment>
<evidence type="ECO:0000256" key="1">
    <source>
        <dbReference type="ARBA" id="ARBA00004611"/>
    </source>
</evidence>
<organism evidence="12 13">
    <name type="scientific">Alligator sinensis</name>
    <name type="common">Chinese alligator</name>
    <dbReference type="NCBI Taxonomy" id="38654"/>
    <lineage>
        <taxon>Eukaryota</taxon>
        <taxon>Metazoa</taxon>
        <taxon>Chordata</taxon>
        <taxon>Craniata</taxon>
        <taxon>Vertebrata</taxon>
        <taxon>Euteleostomi</taxon>
        <taxon>Archelosauria</taxon>
        <taxon>Archosauria</taxon>
        <taxon>Crocodylia</taxon>
        <taxon>Alligatoridae</taxon>
        <taxon>Alligatorinae</taxon>
        <taxon>Alligator</taxon>
    </lineage>
</organism>
<protein>
    <recommendedName>
        <fullName evidence="9">RIB43A-like with coiled-coils protein 1</fullName>
    </recommendedName>
</protein>
<gene>
    <name evidence="13" type="primary">LOC112551660</name>
</gene>
<comment type="subcellular location">
    <subcellularLocation>
        <location evidence="1">Cytoplasm</location>
        <location evidence="1">Cytoskeleton</location>
        <location evidence="1">Flagellum axoneme</location>
    </subcellularLocation>
</comment>
<keyword evidence="5" id="KW-0175">Coiled coil</keyword>
<dbReference type="Proteomes" id="UP000189705">
    <property type="component" value="Unplaced"/>
</dbReference>
<dbReference type="InParanoid" id="A0A3Q0HG01"/>
<dbReference type="GeneID" id="112551660"/>
<evidence type="ECO:0000256" key="9">
    <source>
        <dbReference type="ARBA" id="ARBA00041087"/>
    </source>
</evidence>